<dbReference type="AlphaFoldDB" id="A0A2N9ATU4"/>
<accession>A0A2N9ATU4</accession>
<evidence type="ECO:0000313" key="2">
    <source>
        <dbReference type="Proteomes" id="UP000233769"/>
    </source>
</evidence>
<gene>
    <name evidence="1" type="ORF">TK0001_4111</name>
</gene>
<evidence type="ECO:0000313" key="1">
    <source>
        <dbReference type="EMBL" id="SOR30713.1"/>
    </source>
</evidence>
<protein>
    <submittedName>
        <fullName evidence="1">Uncharacterized protein</fullName>
    </submittedName>
</protein>
<dbReference type="Proteomes" id="UP000233769">
    <property type="component" value="Chromosome tk0001"/>
</dbReference>
<organism evidence="1 2">
    <name type="scientific">Methylorubrum extorquens</name>
    <name type="common">Methylobacterium dichloromethanicum</name>
    <name type="synonym">Methylobacterium extorquens</name>
    <dbReference type="NCBI Taxonomy" id="408"/>
    <lineage>
        <taxon>Bacteria</taxon>
        <taxon>Pseudomonadati</taxon>
        <taxon>Pseudomonadota</taxon>
        <taxon>Alphaproteobacteria</taxon>
        <taxon>Hyphomicrobiales</taxon>
        <taxon>Methylobacteriaceae</taxon>
        <taxon>Methylorubrum</taxon>
    </lineage>
</organism>
<name>A0A2N9ATU4_METEX</name>
<dbReference type="EMBL" id="LT962688">
    <property type="protein sequence ID" value="SOR30713.1"/>
    <property type="molecule type" value="Genomic_DNA"/>
</dbReference>
<proteinExistence type="predicted"/>
<sequence length="92" mass="10415">MPAQRNTCFNKIYSCVASFGQRSDGGLGGNPDVPWPDRAKSLIYRFNSKGEFRTRAIDLAFITVCGRTPRTLRHDLCRRTEHNPPLILSNHP</sequence>
<reference evidence="2" key="1">
    <citation type="submission" date="2017-10" db="EMBL/GenBank/DDBJ databases">
        <authorList>
            <person name="Regsiter A."/>
            <person name="William W."/>
        </authorList>
    </citation>
    <scope>NUCLEOTIDE SEQUENCE [LARGE SCALE GENOMIC DNA]</scope>
</reference>